<dbReference type="InterPro" id="IPR011162">
    <property type="entry name" value="MHC_I/II-like_Ag-recog"/>
</dbReference>
<evidence type="ECO:0000256" key="3">
    <source>
        <dbReference type="SAM" id="Phobius"/>
    </source>
</evidence>
<dbReference type="SUPFAM" id="SSF54452">
    <property type="entry name" value="MHC antigen-recognition domain"/>
    <property type="match status" value="1"/>
</dbReference>
<dbReference type="Gene3D" id="3.30.500.10">
    <property type="entry name" value="MHC class I-like antigen recognition-like"/>
    <property type="match status" value="1"/>
</dbReference>
<protein>
    <submittedName>
        <fullName evidence="4">Hereditary hemochromatosis protein</fullName>
    </submittedName>
</protein>
<evidence type="ECO:0000256" key="1">
    <source>
        <dbReference type="ARBA" id="ARBA00022729"/>
    </source>
</evidence>
<keyword evidence="3" id="KW-0472">Membrane</keyword>
<feature type="transmembrane region" description="Helical" evidence="3">
    <location>
        <begin position="53"/>
        <end position="72"/>
    </location>
</feature>
<name>G3LGQ4_HUMAN</name>
<gene>
    <name evidence="4" type="primary">HFE</name>
</gene>
<accession>G3LGQ4</accession>
<evidence type="ECO:0000256" key="2">
    <source>
        <dbReference type="ARBA" id="ARBA00023180"/>
    </source>
</evidence>
<dbReference type="PeptideAtlas" id="G3LGQ4"/>
<keyword evidence="2" id="KW-0325">Glycoprotein</keyword>
<feature type="non-terminal residue" evidence="4">
    <location>
        <position position="76"/>
    </location>
</feature>
<evidence type="ECO:0000313" key="4">
    <source>
        <dbReference type="EMBL" id="AEO50365.1"/>
    </source>
</evidence>
<keyword evidence="1" id="KW-0732">Signal</keyword>
<keyword evidence="3" id="KW-0812">Transmembrane</keyword>
<dbReference type="EMBL" id="JN375752">
    <property type="protein sequence ID" value="AEO50365.1"/>
    <property type="molecule type" value="mRNA"/>
</dbReference>
<proteinExistence type="evidence at transcript level"/>
<reference evidence="4" key="1">
    <citation type="submission" date="2011-07" db="EMBL/GenBank/DDBJ databases">
        <title>Characterization of hemochromatosis candidate gene (HFE).</title>
        <authorList>
            <person name="Padula M.C."/>
            <person name="Martelli G."/>
        </authorList>
    </citation>
    <scope>NUCLEOTIDE SEQUENCE</scope>
</reference>
<dbReference type="AlphaFoldDB" id="G3LGQ4"/>
<feature type="non-terminal residue" evidence="4">
    <location>
        <position position="1"/>
    </location>
</feature>
<organism evidence="4">
    <name type="scientific">Homo sapiens</name>
    <name type="common">Human</name>
    <dbReference type="NCBI Taxonomy" id="9606"/>
    <lineage>
        <taxon>Eukaryota</taxon>
        <taxon>Metazoa</taxon>
        <taxon>Chordata</taxon>
        <taxon>Craniata</taxon>
        <taxon>Vertebrata</taxon>
        <taxon>Euteleostomi</taxon>
        <taxon>Mammalia</taxon>
        <taxon>Eutheria</taxon>
        <taxon>Euarchontoglires</taxon>
        <taxon>Primates</taxon>
        <taxon>Haplorrhini</taxon>
        <taxon>Catarrhini</taxon>
        <taxon>Hominidae</taxon>
        <taxon>Homo</taxon>
    </lineage>
</organism>
<keyword evidence="3" id="KW-1133">Transmembrane helix</keyword>
<dbReference type="InterPro" id="IPR037055">
    <property type="entry name" value="MHC_I-like_Ag-recog_sf"/>
</dbReference>
<sequence length="76" mass="9226">YWKYGYDGQDHLEFCPDTLDWRAAEPTCGGRDSLLILIQLTKKRPFISRRRPFFFFFFSFLFPFPAKTPTVWTHYH</sequence>
<dbReference type="OrthoDB" id="10043043at2759"/>